<dbReference type="STRING" id="1499966.U14_01538"/>
<feature type="domain" description="HTH lysR-type" evidence="5">
    <location>
        <begin position="1"/>
        <end position="58"/>
    </location>
</feature>
<dbReference type="AlphaFoldDB" id="A0A0S6VYB9"/>
<dbReference type="PROSITE" id="PS50931">
    <property type="entry name" value="HTH_LYSR"/>
    <property type="match status" value="1"/>
</dbReference>
<dbReference type="HOGENOM" id="CLU_039613_6_1_0"/>
<dbReference type="SUPFAM" id="SSF46785">
    <property type="entry name" value="Winged helix' DNA-binding domain"/>
    <property type="match status" value="1"/>
</dbReference>
<dbReference type="Gene3D" id="1.10.10.10">
    <property type="entry name" value="Winged helix-like DNA-binding domain superfamily/Winged helix DNA-binding domain"/>
    <property type="match status" value="1"/>
</dbReference>
<keyword evidence="4" id="KW-0804">Transcription</keyword>
<dbReference type="SUPFAM" id="SSF53850">
    <property type="entry name" value="Periplasmic binding protein-like II"/>
    <property type="match status" value="1"/>
</dbReference>
<dbReference type="EMBL" id="DF820456">
    <property type="protein sequence ID" value="GAK50310.1"/>
    <property type="molecule type" value="Genomic_DNA"/>
</dbReference>
<dbReference type="PRINTS" id="PR00039">
    <property type="entry name" value="HTHLYSR"/>
</dbReference>
<dbReference type="PANTHER" id="PTHR30126:SF40">
    <property type="entry name" value="HTH-TYPE TRANSCRIPTIONAL REGULATOR GLTR"/>
    <property type="match status" value="1"/>
</dbReference>
<dbReference type="CDD" id="cd05466">
    <property type="entry name" value="PBP2_LTTR_substrate"/>
    <property type="match status" value="1"/>
</dbReference>
<keyword evidence="7" id="KW-1185">Reference proteome</keyword>
<dbReference type="InterPro" id="IPR005119">
    <property type="entry name" value="LysR_subst-bd"/>
</dbReference>
<dbReference type="Proteomes" id="UP000030700">
    <property type="component" value="Unassembled WGS sequence"/>
</dbReference>
<evidence type="ECO:0000256" key="2">
    <source>
        <dbReference type="ARBA" id="ARBA00023015"/>
    </source>
</evidence>
<dbReference type="InterPro" id="IPR036390">
    <property type="entry name" value="WH_DNA-bd_sf"/>
</dbReference>
<protein>
    <submittedName>
        <fullName evidence="6">Transcriptional regulator, LysR family</fullName>
    </submittedName>
</protein>
<dbReference type="PANTHER" id="PTHR30126">
    <property type="entry name" value="HTH-TYPE TRANSCRIPTIONAL REGULATOR"/>
    <property type="match status" value="1"/>
</dbReference>
<organism evidence="6 7">
    <name type="scientific">Candidatus Moduliflexus flocculans</name>
    <dbReference type="NCBI Taxonomy" id="1499966"/>
    <lineage>
        <taxon>Bacteria</taxon>
        <taxon>Candidatus Moduliflexota</taxon>
        <taxon>Candidatus Moduliflexia</taxon>
        <taxon>Candidatus Moduliflexales</taxon>
        <taxon>Candidatus Moduliflexaceae</taxon>
    </lineage>
</organism>
<dbReference type="InterPro" id="IPR000847">
    <property type="entry name" value="LysR_HTH_N"/>
</dbReference>
<accession>A0A0S6VYB9</accession>
<evidence type="ECO:0000256" key="3">
    <source>
        <dbReference type="ARBA" id="ARBA00023125"/>
    </source>
</evidence>
<evidence type="ECO:0000259" key="5">
    <source>
        <dbReference type="PROSITE" id="PS50931"/>
    </source>
</evidence>
<gene>
    <name evidence="6" type="ORF">U14_01538</name>
</gene>
<evidence type="ECO:0000313" key="7">
    <source>
        <dbReference type="Proteomes" id="UP000030700"/>
    </source>
</evidence>
<comment type="similarity">
    <text evidence="1">Belongs to the LysR transcriptional regulatory family.</text>
</comment>
<keyword evidence="2" id="KW-0805">Transcription regulation</keyword>
<name>A0A0S6VYB9_9BACT</name>
<dbReference type="InterPro" id="IPR036388">
    <property type="entry name" value="WH-like_DNA-bd_sf"/>
</dbReference>
<evidence type="ECO:0000313" key="6">
    <source>
        <dbReference type="EMBL" id="GAK50310.1"/>
    </source>
</evidence>
<dbReference type="GO" id="GO:0000976">
    <property type="term" value="F:transcription cis-regulatory region binding"/>
    <property type="evidence" value="ECO:0007669"/>
    <property type="project" value="TreeGrafter"/>
</dbReference>
<evidence type="ECO:0000256" key="4">
    <source>
        <dbReference type="ARBA" id="ARBA00023163"/>
    </source>
</evidence>
<sequence>MELYHLRSFLMVANEGRLTRAAQRLFTSQPAVSAHIKALEDELGLPLFRRTPQGMELSQEGELLKKHAEKCLTSVNDFVQAAKHLRHELVGRLNIGLNTEPETLRAGELLAVMAANYPQIEFHLYQRNSWKMAEALQNGELDAGYLFGEVNSPEIKAVPLRTCYLRIVAPLKWRTQLAEADWKTLASYPWIGVPELCPFHRMITAIFDQQRLKLNIVAVGDQEAMLSNLVRAGLGLSVMIEEEALNAQQQGLLWVWERERLPISLSLAYMQHREQDPAIQALLKGLHQIEQIGRL</sequence>
<dbReference type="Gene3D" id="3.40.190.290">
    <property type="match status" value="1"/>
</dbReference>
<keyword evidence="3" id="KW-0238">DNA-binding</keyword>
<dbReference type="Pfam" id="PF03466">
    <property type="entry name" value="LysR_substrate"/>
    <property type="match status" value="1"/>
</dbReference>
<evidence type="ECO:0000256" key="1">
    <source>
        <dbReference type="ARBA" id="ARBA00009437"/>
    </source>
</evidence>
<dbReference type="GO" id="GO:0003700">
    <property type="term" value="F:DNA-binding transcription factor activity"/>
    <property type="evidence" value="ECO:0007669"/>
    <property type="project" value="InterPro"/>
</dbReference>
<dbReference type="FunFam" id="1.10.10.10:FF:000001">
    <property type="entry name" value="LysR family transcriptional regulator"/>
    <property type="match status" value="1"/>
</dbReference>
<dbReference type="Pfam" id="PF00126">
    <property type="entry name" value="HTH_1"/>
    <property type="match status" value="1"/>
</dbReference>
<reference evidence="6 7" key="1">
    <citation type="journal article" date="2015" name="PeerJ">
        <title>First genomic representation of candidate bacterial phylum KSB3 points to enhanced environmental sensing as a trigger of wastewater bulking.</title>
        <authorList>
            <person name="Sekiguchi Y."/>
            <person name="Ohashi A."/>
            <person name="Parks D.H."/>
            <person name="Yamauchi T."/>
            <person name="Tyson G.W."/>
            <person name="Hugenholtz P."/>
        </authorList>
    </citation>
    <scope>NUCLEOTIDE SEQUENCE [LARGE SCALE GENOMIC DNA]</scope>
</reference>
<proteinExistence type="inferred from homology"/>